<sequence>MDLKWVLLFLFCFASAVHSQSDLSCAVSSISFLADSADGVKLTCLAQTAPAVGCTLANITCQCASKTLPQLSAACMLANCTMAETLALSKVSAQSCQLPFENRTDLLIDVFITILTATGFVVLVRVVSKALDKKLALEDYIIVFALSMSFCSNSMVIAFAHDGFGKHVYSLQNGDLFQALKHFYIAENIYVVVLGLTKISILAFYLRIFQHQEWFRIGVHTLICITILSTAIISILTIFQCHPVTYFWDKDIKDGACLNQNALAYANSGMSIAQDIMIIVLPIPVVVKLNMDIRRKVGVAFMFAVGGFGCIVSIVRLQSLLVFGNSIDPTWDYVSVTIWTALELSAAMICSSMPALRSLMHQMVPKFKFSLLSSRSSASDPSWRTARVWSVHVPTPEGDDLVKLVKIESGVLDIRWPKDEEWGEERIKDVDDRLPTGSKDPKHQSKNAIGS</sequence>
<evidence type="ECO:0000256" key="6">
    <source>
        <dbReference type="ARBA" id="ARBA00022622"/>
    </source>
</evidence>
<feature type="transmembrane region" description="Helical" evidence="15">
    <location>
        <begin position="140"/>
        <end position="161"/>
    </location>
</feature>
<dbReference type="Pfam" id="PF20684">
    <property type="entry name" value="Fung_rhodopsin"/>
    <property type="match status" value="1"/>
</dbReference>
<keyword evidence="11" id="KW-1015">Disulfide bond</keyword>
<keyword evidence="6" id="KW-0325">Glycoprotein</keyword>
<keyword evidence="6" id="KW-0336">GPI-anchor</keyword>
<keyword evidence="9 15" id="KW-1133">Transmembrane helix</keyword>
<evidence type="ECO:0000256" key="7">
    <source>
        <dbReference type="ARBA" id="ARBA00022692"/>
    </source>
</evidence>
<dbReference type="OrthoDB" id="408702at2759"/>
<dbReference type="PANTHER" id="PTHR33048:SF131">
    <property type="entry name" value="INTEGRAL MEMBRANE PROTEIN"/>
    <property type="match status" value="1"/>
</dbReference>
<dbReference type="AlphaFoldDB" id="A0A1L7XT78"/>
<feature type="compositionally biased region" description="Basic and acidic residues" evidence="14">
    <location>
        <begin position="425"/>
        <end position="443"/>
    </location>
</feature>
<evidence type="ECO:0000313" key="20">
    <source>
        <dbReference type="Proteomes" id="UP000184330"/>
    </source>
</evidence>
<evidence type="ECO:0000256" key="4">
    <source>
        <dbReference type="ARBA" id="ARBA00010031"/>
    </source>
</evidence>
<keyword evidence="5" id="KW-0964">Secreted</keyword>
<proteinExistence type="inferred from homology"/>
<dbReference type="InterPro" id="IPR008427">
    <property type="entry name" value="Extracellular_membr_CFEM_dom"/>
</dbReference>
<accession>A0A1L7XT78</accession>
<evidence type="ECO:0000256" key="14">
    <source>
        <dbReference type="SAM" id="MobiDB-lite"/>
    </source>
</evidence>
<dbReference type="InterPro" id="IPR052337">
    <property type="entry name" value="SAT4-like"/>
</dbReference>
<dbReference type="GO" id="GO:0005576">
    <property type="term" value="C:extracellular region"/>
    <property type="evidence" value="ECO:0007669"/>
    <property type="project" value="UniProtKB-SubCell"/>
</dbReference>
<dbReference type="InterPro" id="IPR049326">
    <property type="entry name" value="Rhodopsin_dom_fungi"/>
</dbReference>
<evidence type="ECO:0000256" key="16">
    <source>
        <dbReference type="SAM" id="SignalP"/>
    </source>
</evidence>
<evidence type="ECO:0000256" key="12">
    <source>
        <dbReference type="ARBA" id="ARBA00023288"/>
    </source>
</evidence>
<keyword evidence="20" id="KW-1185">Reference proteome</keyword>
<keyword evidence="7 15" id="KW-0812">Transmembrane</keyword>
<feature type="domain" description="Rhodopsin" evidence="18">
    <location>
        <begin position="125"/>
        <end position="361"/>
    </location>
</feature>
<feature type="transmembrane region" description="Helical" evidence="15">
    <location>
        <begin position="268"/>
        <end position="287"/>
    </location>
</feature>
<feature type="domain" description="CFEM" evidence="17">
    <location>
        <begin position="42"/>
        <end position="97"/>
    </location>
</feature>
<evidence type="ECO:0000256" key="11">
    <source>
        <dbReference type="ARBA" id="ARBA00023157"/>
    </source>
</evidence>
<dbReference type="Proteomes" id="UP000184330">
    <property type="component" value="Unassembled WGS sequence"/>
</dbReference>
<evidence type="ECO:0000256" key="2">
    <source>
        <dbReference type="ARBA" id="ARBA00004589"/>
    </source>
</evidence>
<evidence type="ECO:0000259" key="18">
    <source>
        <dbReference type="Pfam" id="PF20684"/>
    </source>
</evidence>
<feature type="region of interest" description="Disordered" evidence="14">
    <location>
        <begin position="425"/>
        <end position="451"/>
    </location>
</feature>
<evidence type="ECO:0000259" key="17">
    <source>
        <dbReference type="Pfam" id="PF05730"/>
    </source>
</evidence>
<protein>
    <submittedName>
        <fullName evidence="19">Uncharacterized protein</fullName>
    </submittedName>
</protein>
<evidence type="ECO:0000256" key="8">
    <source>
        <dbReference type="ARBA" id="ARBA00022729"/>
    </source>
</evidence>
<organism evidence="19 20">
    <name type="scientific">Phialocephala subalpina</name>
    <dbReference type="NCBI Taxonomy" id="576137"/>
    <lineage>
        <taxon>Eukaryota</taxon>
        <taxon>Fungi</taxon>
        <taxon>Dikarya</taxon>
        <taxon>Ascomycota</taxon>
        <taxon>Pezizomycotina</taxon>
        <taxon>Leotiomycetes</taxon>
        <taxon>Helotiales</taxon>
        <taxon>Mollisiaceae</taxon>
        <taxon>Phialocephala</taxon>
        <taxon>Phialocephala fortinii species complex</taxon>
    </lineage>
</organism>
<dbReference type="GO" id="GO:0098552">
    <property type="term" value="C:side of membrane"/>
    <property type="evidence" value="ECO:0007669"/>
    <property type="project" value="UniProtKB-KW"/>
</dbReference>
<dbReference type="EMBL" id="FJOG01000052">
    <property type="protein sequence ID" value="CZR68219.1"/>
    <property type="molecule type" value="Genomic_DNA"/>
</dbReference>
<evidence type="ECO:0000256" key="9">
    <source>
        <dbReference type="ARBA" id="ARBA00022989"/>
    </source>
</evidence>
<evidence type="ECO:0000256" key="3">
    <source>
        <dbReference type="ARBA" id="ARBA00004613"/>
    </source>
</evidence>
<keyword evidence="12" id="KW-0449">Lipoprotein</keyword>
<keyword evidence="8 16" id="KW-0732">Signal</keyword>
<comment type="subcellular location">
    <subcellularLocation>
        <location evidence="2">Membrane</location>
        <topology evidence="2">Lipid-anchor</topology>
        <topology evidence="2">GPI-anchor</topology>
    </subcellularLocation>
    <subcellularLocation>
        <location evidence="1">Membrane</location>
        <topology evidence="1">Multi-pass membrane protein</topology>
    </subcellularLocation>
    <subcellularLocation>
        <location evidence="3">Secreted</location>
    </subcellularLocation>
</comment>
<feature type="transmembrane region" description="Helical" evidence="15">
    <location>
        <begin position="181"/>
        <end position="205"/>
    </location>
</feature>
<evidence type="ECO:0000256" key="13">
    <source>
        <dbReference type="ARBA" id="ARBA00038359"/>
    </source>
</evidence>
<feature type="transmembrane region" description="Helical" evidence="15">
    <location>
        <begin position="106"/>
        <end position="128"/>
    </location>
</feature>
<feature type="transmembrane region" description="Helical" evidence="15">
    <location>
        <begin position="333"/>
        <end position="356"/>
    </location>
</feature>
<evidence type="ECO:0000256" key="1">
    <source>
        <dbReference type="ARBA" id="ARBA00004141"/>
    </source>
</evidence>
<comment type="similarity">
    <text evidence="13">Belongs to the SAT4 family.</text>
</comment>
<dbReference type="STRING" id="576137.A0A1L7XT78"/>
<reference evidence="19 20" key="1">
    <citation type="submission" date="2016-03" db="EMBL/GenBank/DDBJ databases">
        <authorList>
            <person name="Ploux O."/>
        </authorList>
    </citation>
    <scope>NUCLEOTIDE SEQUENCE [LARGE SCALE GENOMIC DNA]</scope>
    <source>
        <strain evidence="19 20">UAMH 11012</strain>
    </source>
</reference>
<keyword evidence="10 15" id="KW-0472">Membrane</keyword>
<feature type="chain" id="PRO_5012069429" evidence="16">
    <location>
        <begin position="20"/>
        <end position="451"/>
    </location>
</feature>
<feature type="signal peptide" evidence="16">
    <location>
        <begin position="1"/>
        <end position="19"/>
    </location>
</feature>
<gene>
    <name evidence="19" type="ORF">PAC_18118</name>
</gene>
<comment type="similarity">
    <text evidence="4">Belongs to the RBT5 family.</text>
</comment>
<evidence type="ECO:0000256" key="15">
    <source>
        <dbReference type="SAM" id="Phobius"/>
    </source>
</evidence>
<name>A0A1L7XT78_9HELO</name>
<evidence type="ECO:0000256" key="5">
    <source>
        <dbReference type="ARBA" id="ARBA00022525"/>
    </source>
</evidence>
<evidence type="ECO:0000313" key="19">
    <source>
        <dbReference type="EMBL" id="CZR68219.1"/>
    </source>
</evidence>
<dbReference type="PANTHER" id="PTHR33048">
    <property type="entry name" value="PTH11-LIKE INTEGRAL MEMBRANE PROTEIN (AFU_ORTHOLOGUE AFUA_5G11245)"/>
    <property type="match status" value="1"/>
</dbReference>
<feature type="transmembrane region" description="Helical" evidence="15">
    <location>
        <begin position="217"/>
        <end position="239"/>
    </location>
</feature>
<dbReference type="Pfam" id="PF05730">
    <property type="entry name" value="CFEM"/>
    <property type="match status" value="1"/>
</dbReference>
<evidence type="ECO:0000256" key="10">
    <source>
        <dbReference type="ARBA" id="ARBA00023136"/>
    </source>
</evidence>
<feature type="transmembrane region" description="Helical" evidence="15">
    <location>
        <begin position="299"/>
        <end position="321"/>
    </location>
</feature>